<dbReference type="Proteomes" id="UP001162480">
    <property type="component" value="Chromosome 18"/>
</dbReference>
<keyword evidence="2" id="KW-1185">Reference proteome</keyword>
<sequence length="194" mass="21098">MCGVCGCVVSLTFPNKVFDVSLIDELFRSKSFDKASFKVVSIKFSGVAASVSIANDNLEGWAVQFMLRDVACDVMTESTRVDDVINTSADFVSFKEFFVIFLGSALDITSLELLFMGKSFDTVQREVVLIRFSDVKGSVTITGSRRGLCVFQFCSADTDTVRNISPVSFAVDKSDAEVKELDANVVSGVDSILS</sequence>
<dbReference type="AlphaFoldDB" id="A0AA36BMI3"/>
<dbReference type="EMBL" id="OX597831">
    <property type="protein sequence ID" value="CAI9736211.1"/>
    <property type="molecule type" value="Genomic_DNA"/>
</dbReference>
<gene>
    <name evidence="1" type="ORF">OCTVUL_1B009747</name>
</gene>
<reference evidence="1" key="1">
    <citation type="submission" date="2023-08" db="EMBL/GenBank/DDBJ databases">
        <authorList>
            <person name="Alioto T."/>
            <person name="Alioto T."/>
            <person name="Gomez Garrido J."/>
        </authorList>
    </citation>
    <scope>NUCLEOTIDE SEQUENCE</scope>
</reference>
<organism evidence="1 2">
    <name type="scientific">Octopus vulgaris</name>
    <name type="common">Common octopus</name>
    <dbReference type="NCBI Taxonomy" id="6645"/>
    <lineage>
        <taxon>Eukaryota</taxon>
        <taxon>Metazoa</taxon>
        <taxon>Spiralia</taxon>
        <taxon>Lophotrochozoa</taxon>
        <taxon>Mollusca</taxon>
        <taxon>Cephalopoda</taxon>
        <taxon>Coleoidea</taxon>
        <taxon>Octopodiformes</taxon>
        <taxon>Octopoda</taxon>
        <taxon>Incirrata</taxon>
        <taxon>Octopodidae</taxon>
        <taxon>Octopus</taxon>
    </lineage>
</organism>
<protein>
    <submittedName>
        <fullName evidence="1">Uncharacterized protein</fullName>
    </submittedName>
</protein>
<name>A0AA36BMI3_OCTVU</name>
<proteinExistence type="predicted"/>
<evidence type="ECO:0000313" key="1">
    <source>
        <dbReference type="EMBL" id="CAI9736211.1"/>
    </source>
</evidence>
<accession>A0AA36BMI3</accession>
<evidence type="ECO:0000313" key="2">
    <source>
        <dbReference type="Proteomes" id="UP001162480"/>
    </source>
</evidence>